<name>A0ABW0ZH74_9ACTN</name>
<comment type="caution">
    <text evidence="3">The sequence shown here is derived from an EMBL/GenBank/DDBJ whole genome shotgun (WGS) entry which is preliminary data.</text>
</comment>
<sequence>MRPHHLLDPDLLAFVEALPPSDMDEPALAETRALLGRLIASIPLEHPGCEVTRTRAASRHEEYDVPLVVVRPRPVRDDGVPGTAVVWMHGGGYLAGQAEQDVPLLADLAAELGVVGVSVDYRLAPEHPHPAPVEDAYAGLAWVHEHAEELGIDRDRVIVAGESAGGGLAAALSTLARDRAELPIAKQLLVYPMLDDRTARPDAELSPFAGQLLWTPASNRFGWRSLLGEEPGAPGISPYASPARAEDLHGLPPTYLEVGELDLFVDEDVAYGHRLIKAGVPTELHVIAGAVHGYNHAGDLPICRDHRARIHRAIETVGGG</sequence>
<dbReference type="Proteomes" id="UP001596072">
    <property type="component" value="Unassembled WGS sequence"/>
</dbReference>
<dbReference type="RefSeq" id="WP_136432476.1">
    <property type="nucleotide sequence ID" value="NZ_JBHSNS010000001.1"/>
</dbReference>
<dbReference type="PANTHER" id="PTHR48081:SF8">
    <property type="entry name" value="ALPHA_BETA HYDROLASE FOLD-3 DOMAIN-CONTAINING PROTEIN-RELATED"/>
    <property type="match status" value="1"/>
</dbReference>
<protein>
    <submittedName>
        <fullName evidence="3">Alpha/beta hydrolase</fullName>
    </submittedName>
</protein>
<dbReference type="EMBL" id="JBHSNS010000001">
    <property type="protein sequence ID" value="MFC5727875.1"/>
    <property type="molecule type" value="Genomic_DNA"/>
</dbReference>
<dbReference type="GO" id="GO:0016787">
    <property type="term" value="F:hydrolase activity"/>
    <property type="evidence" value="ECO:0007669"/>
    <property type="project" value="UniProtKB-KW"/>
</dbReference>
<gene>
    <name evidence="3" type="ORF">ACFPQB_03035</name>
</gene>
<accession>A0ABW0ZH74</accession>
<dbReference type="SUPFAM" id="SSF53474">
    <property type="entry name" value="alpha/beta-Hydrolases"/>
    <property type="match status" value="1"/>
</dbReference>
<dbReference type="InterPro" id="IPR050300">
    <property type="entry name" value="GDXG_lipolytic_enzyme"/>
</dbReference>
<dbReference type="Pfam" id="PF07859">
    <property type="entry name" value="Abhydrolase_3"/>
    <property type="match status" value="1"/>
</dbReference>
<evidence type="ECO:0000259" key="2">
    <source>
        <dbReference type="Pfam" id="PF07859"/>
    </source>
</evidence>
<reference evidence="4" key="1">
    <citation type="journal article" date="2019" name="Int. J. Syst. Evol. Microbiol.">
        <title>The Global Catalogue of Microorganisms (GCM) 10K type strain sequencing project: providing services to taxonomists for standard genome sequencing and annotation.</title>
        <authorList>
            <consortium name="The Broad Institute Genomics Platform"/>
            <consortium name="The Broad Institute Genome Sequencing Center for Infectious Disease"/>
            <person name="Wu L."/>
            <person name="Ma J."/>
        </authorList>
    </citation>
    <scope>NUCLEOTIDE SEQUENCE [LARGE SCALE GENOMIC DNA]</scope>
    <source>
        <strain evidence="4">YIM 94188</strain>
    </source>
</reference>
<evidence type="ECO:0000313" key="3">
    <source>
        <dbReference type="EMBL" id="MFC5727875.1"/>
    </source>
</evidence>
<dbReference type="PANTHER" id="PTHR48081">
    <property type="entry name" value="AB HYDROLASE SUPERFAMILY PROTEIN C4A8.06C"/>
    <property type="match status" value="1"/>
</dbReference>
<proteinExistence type="predicted"/>
<evidence type="ECO:0000313" key="4">
    <source>
        <dbReference type="Proteomes" id="UP001596072"/>
    </source>
</evidence>
<dbReference type="InterPro" id="IPR029058">
    <property type="entry name" value="AB_hydrolase_fold"/>
</dbReference>
<evidence type="ECO:0000256" key="1">
    <source>
        <dbReference type="ARBA" id="ARBA00022801"/>
    </source>
</evidence>
<dbReference type="Gene3D" id="3.40.50.1820">
    <property type="entry name" value="alpha/beta hydrolase"/>
    <property type="match status" value="1"/>
</dbReference>
<keyword evidence="4" id="KW-1185">Reference proteome</keyword>
<feature type="domain" description="Alpha/beta hydrolase fold-3" evidence="2">
    <location>
        <begin position="85"/>
        <end position="294"/>
    </location>
</feature>
<keyword evidence="1 3" id="KW-0378">Hydrolase</keyword>
<dbReference type="InterPro" id="IPR013094">
    <property type="entry name" value="AB_hydrolase_3"/>
</dbReference>
<organism evidence="3 4">
    <name type="scientific">Nocardioides vastitatis</name>
    <dbReference type="NCBI Taxonomy" id="2568655"/>
    <lineage>
        <taxon>Bacteria</taxon>
        <taxon>Bacillati</taxon>
        <taxon>Actinomycetota</taxon>
        <taxon>Actinomycetes</taxon>
        <taxon>Propionibacteriales</taxon>
        <taxon>Nocardioidaceae</taxon>
        <taxon>Nocardioides</taxon>
    </lineage>
</organism>